<evidence type="ECO:0000313" key="1">
    <source>
        <dbReference type="EMBL" id="CAD9690522.1"/>
    </source>
</evidence>
<accession>A0A7S2S5Y5</accession>
<dbReference type="EMBL" id="HBHK01016955">
    <property type="protein sequence ID" value="CAD9690522.1"/>
    <property type="molecule type" value="Transcribed_RNA"/>
</dbReference>
<protein>
    <submittedName>
        <fullName evidence="1">Uncharacterized protein</fullName>
    </submittedName>
</protein>
<name>A0A7S2S5Y5_9STRA</name>
<proteinExistence type="predicted"/>
<sequence length="114" mass="12804">METFMLKTPFSRPGPPECFNIGCWGVFEYKTKLHKFVQGSSSGCFSTKLQFQNTEFSLTLLLKLLSELGVFSRKRLNETALEVCTSSLTSSLARPPSDALWHGIIAIMWRPLIG</sequence>
<organism evidence="1">
    <name type="scientific">Mucochytrium quahogii</name>
    <dbReference type="NCBI Taxonomy" id="96639"/>
    <lineage>
        <taxon>Eukaryota</taxon>
        <taxon>Sar</taxon>
        <taxon>Stramenopiles</taxon>
        <taxon>Bigyra</taxon>
        <taxon>Labyrinthulomycetes</taxon>
        <taxon>Thraustochytrida</taxon>
        <taxon>Thraustochytriidae</taxon>
        <taxon>Mucochytrium</taxon>
    </lineage>
</organism>
<dbReference type="AlphaFoldDB" id="A0A7S2S5Y5"/>
<reference evidence="1" key="1">
    <citation type="submission" date="2021-01" db="EMBL/GenBank/DDBJ databases">
        <authorList>
            <person name="Corre E."/>
            <person name="Pelletier E."/>
            <person name="Niang G."/>
            <person name="Scheremetjew M."/>
            <person name="Finn R."/>
            <person name="Kale V."/>
            <person name="Holt S."/>
            <person name="Cochrane G."/>
            <person name="Meng A."/>
            <person name="Brown T."/>
            <person name="Cohen L."/>
        </authorList>
    </citation>
    <scope>NUCLEOTIDE SEQUENCE</scope>
    <source>
        <strain evidence="1">NY070348D</strain>
    </source>
</reference>
<gene>
    <name evidence="1" type="ORF">QSP1433_LOCUS10646</name>
</gene>